<protein>
    <recommendedName>
        <fullName evidence="1">Deoxyribonuclease NucA/NucB domain-containing protein</fullName>
    </recommendedName>
</protein>
<feature type="domain" description="Deoxyribonuclease NucA/NucB" evidence="1">
    <location>
        <begin position="83"/>
        <end position="163"/>
    </location>
</feature>
<dbReference type="Pfam" id="PF14040">
    <property type="entry name" value="DNase_NucA_NucB"/>
    <property type="match status" value="1"/>
</dbReference>
<dbReference type="InterPro" id="IPR029476">
    <property type="entry name" value="DNase_NucA_NucB"/>
</dbReference>
<evidence type="ECO:0000313" key="3">
    <source>
        <dbReference type="Proteomes" id="UP000215453"/>
    </source>
</evidence>
<gene>
    <name evidence="2" type="ORF">ZT1A5_G3342</name>
</gene>
<evidence type="ECO:0000313" key="2">
    <source>
        <dbReference type="EMBL" id="SMY21904.1"/>
    </source>
</evidence>
<reference evidence="2 3" key="1">
    <citation type="submission" date="2016-10" db="EMBL/GenBank/DDBJ databases">
        <authorList>
            <person name="Varghese N."/>
        </authorList>
    </citation>
    <scope>NUCLEOTIDE SEQUENCE [LARGE SCALE GENOMIC DNA]</scope>
</reference>
<evidence type="ECO:0000259" key="1">
    <source>
        <dbReference type="Pfam" id="PF14040"/>
    </source>
</evidence>
<organism evidence="2 3">
    <name type="scientific">Zymoseptoria tritici ST99CH_1A5</name>
    <dbReference type="NCBI Taxonomy" id="1276529"/>
    <lineage>
        <taxon>Eukaryota</taxon>
        <taxon>Fungi</taxon>
        <taxon>Dikarya</taxon>
        <taxon>Ascomycota</taxon>
        <taxon>Pezizomycotina</taxon>
        <taxon>Dothideomycetes</taxon>
        <taxon>Dothideomycetidae</taxon>
        <taxon>Mycosphaerellales</taxon>
        <taxon>Mycosphaerellaceae</taxon>
        <taxon>Zymoseptoria</taxon>
    </lineage>
</organism>
<proteinExistence type="predicted"/>
<dbReference type="AlphaFoldDB" id="A0A1Y6LBT3"/>
<accession>A0A1Y6LBT3</accession>
<name>A0A1Y6LBT3_ZYMTR</name>
<sequence>MVFLRPEDKDLARVSQDAIYNNDPFAQRTMRFLQTASSALFAHCVGLSQALSFVLDCTDAVGACSNDCYGANVAGCPTDLTWDKSHHRSRRRASGCKMRGNDRSPCGINKKDPVDPYFKNGDMCDESPYAAVTQGGAGAVLACVSKADNSNEGKQLSSFTKAKEGCNNEAPCDFTLMLKEGTYDNIGYCNSERTNRGDEFKLSNGKYVNAKRSESVVAGDVDDDQVFELHVPDPALFIAPHERRQCLLADGHRTLLMGRHTDKNFVGTVIVHGDGTSSTVVKELFGDEKSPQFRPTIL</sequence>
<dbReference type="Proteomes" id="UP000215453">
    <property type="component" value="Chromosome 2"/>
</dbReference>
<dbReference type="EMBL" id="LT882677">
    <property type="protein sequence ID" value="SMY21904.1"/>
    <property type="molecule type" value="Genomic_DNA"/>
</dbReference>